<dbReference type="EMBL" id="SWKR01000002">
    <property type="protein sequence ID" value="TKD51062.1"/>
    <property type="molecule type" value="Genomic_DNA"/>
</dbReference>
<name>A0A4U1L338_9SPHN</name>
<dbReference type="Proteomes" id="UP000309138">
    <property type="component" value="Unassembled WGS sequence"/>
</dbReference>
<dbReference type="AlphaFoldDB" id="A0A4U1L338"/>
<dbReference type="RefSeq" id="WP_136943009.1">
    <property type="nucleotide sequence ID" value="NZ_SWKR01000002.1"/>
</dbReference>
<protein>
    <submittedName>
        <fullName evidence="1">Uncharacterized protein</fullName>
    </submittedName>
</protein>
<accession>A0A4U1L338</accession>
<keyword evidence="2" id="KW-1185">Reference proteome</keyword>
<evidence type="ECO:0000313" key="2">
    <source>
        <dbReference type="Proteomes" id="UP000309138"/>
    </source>
</evidence>
<organism evidence="1 2">
    <name type="scientific">Sphingomonas baiyangensis</name>
    <dbReference type="NCBI Taxonomy" id="2572576"/>
    <lineage>
        <taxon>Bacteria</taxon>
        <taxon>Pseudomonadati</taxon>
        <taxon>Pseudomonadota</taxon>
        <taxon>Alphaproteobacteria</taxon>
        <taxon>Sphingomonadales</taxon>
        <taxon>Sphingomonadaceae</taxon>
        <taxon>Sphingomonas</taxon>
    </lineage>
</organism>
<gene>
    <name evidence="1" type="ORF">FBR43_10050</name>
</gene>
<evidence type="ECO:0000313" key="1">
    <source>
        <dbReference type="EMBL" id="TKD51062.1"/>
    </source>
</evidence>
<sequence>MNAPSPPAAVDRIERAVARIEKAAAARAHSADALARRHAALRARMEEAVTALDDLIAREDRRG</sequence>
<proteinExistence type="predicted"/>
<reference evidence="1 2" key="1">
    <citation type="submission" date="2019-04" db="EMBL/GenBank/DDBJ databases">
        <authorList>
            <person name="Yang Y."/>
            <person name="Wei D."/>
        </authorList>
    </citation>
    <scope>NUCLEOTIDE SEQUENCE [LARGE SCALE GENOMIC DNA]</scope>
    <source>
        <strain evidence="1 2">L-1-4w-11</strain>
    </source>
</reference>
<comment type="caution">
    <text evidence="1">The sequence shown here is derived from an EMBL/GenBank/DDBJ whole genome shotgun (WGS) entry which is preliminary data.</text>
</comment>